<evidence type="ECO:0000313" key="2">
    <source>
        <dbReference type="Proteomes" id="UP000295438"/>
    </source>
</evidence>
<evidence type="ECO:0008006" key="3">
    <source>
        <dbReference type="Google" id="ProtNLM"/>
    </source>
</evidence>
<evidence type="ECO:0000313" key="1">
    <source>
        <dbReference type="EMBL" id="TDK49905.1"/>
    </source>
</evidence>
<dbReference type="AlphaFoldDB" id="A0A4R5VDR5"/>
<name>A0A4R5VDR5_9BACT</name>
<organism evidence="1 2">
    <name type="scientific">Algoriphagus formosus</name>
    <dbReference type="NCBI Taxonomy" id="2007308"/>
    <lineage>
        <taxon>Bacteria</taxon>
        <taxon>Pseudomonadati</taxon>
        <taxon>Bacteroidota</taxon>
        <taxon>Cytophagia</taxon>
        <taxon>Cytophagales</taxon>
        <taxon>Cyclobacteriaceae</taxon>
        <taxon>Algoriphagus</taxon>
    </lineage>
</organism>
<dbReference type="EMBL" id="SMUW01000023">
    <property type="protein sequence ID" value="TDK49905.1"/>
    <property type="molecule type" value="Genomic_DNA"/>
</dbReference>
<accession>A0A4R5VDR5</accession>
<reference evidence="1 2" key="1">
    <citation type="submission" date="2019-03" db="EMBL/GenBank/DDBJ databases">
        <title>Algoriphagus aquimaris sp. nov., isolated form marine sediment in Pohang, Korea.</title>
        <authorList>
            <person name="Kim J."/>
            <person name="Yoon S.-H."/>
            <person name="Lee S.-S."/>
        </authorList>
    </citation>
    <scope>NUCLEOTIDE SEQUENCE [LARGE SCALE GENOMIC DNA]</scope>
    <source>
        <strain evidence="1 2">F21</strain>
    </source>
</reference>
<protein>
    <recommendedName>
        <fullName evidence="3">Toxin-antitoxin system YwqK family antitoxin</fullName>
    </recommendedName>
</protein>
<gene>
    <name evidence="1" type="ORF">E1898_01960</name>
</gene>
<proteinExistence type="predicted"/>
<dbReference type="Proteomes" id="UP000295438">
    <property type="component" value="Unassembled WGS sequence"/>
</dbReference>
<keyword evidence="2" id="KW-1185">Reference proteome</keyword>
<sequence length="286" mass="34369">MSMKHFILFSLLTMGTLSMCFGQKTEEKKTDPDSSGVVDSYLLPTTMPLLLFDDSEEKEEKKAKKKKIRKNIYFGIKTRRGFLRRDLRGQDIVELFNYTDAERQPDPYIRDVFWYDPGEKSIQNENYQPGQGYLLHGPYERRINDVVVESGMYYYGMKHKTWMLFDQRNVLQDKNHFEEGWPRESRITYYNQSSKSIEKIIPVQYGLEEGYFFHFYEDQQIAVTGEYQFGQKVGLWTEYWDTNNARAIRKREIQYQEEPYMDDFRPYIRAEWDKDGNLIYRSERAN</sequence>
<comment type="caution">
    <text evidence="1">The sequence shown here is derived from an EMBL/GenBank/DDBJ whole genome shotgun (WGS) entry which is preliminary data.</text>
</comment>
<dbReference type="SUPFAM" id="SSF82185">
    <property type="entry name" value="Histone H3 K4-specific methyltransferase SET7/9 N-terminal domain"/>
    <property type="match status" value="2"/>
</dbReference>